<reference evidence="1" key="2">
    <citation type="journal article" date="2022" name="Microbiol. Resour. Announc.">
        <title>Metagenome Sequencing to Explore Phylogenomics of Terrestrial Cyanobacteria.</title>
        <authorList>
            <person name="Ward R.D."/>
            <person name="Stajich J.E."/>
            <person name="Johansen J.R."/>
            <person name="Huntemann M."/>
            <person name="Clum A."/>
            <person name="Foster B."/>
            <person name="Foster B."/>
            <person name="Roux S."/>
            <person name="Palaniappan K."/>
            <person name="Varghese N."/>
            <person name="Mukherjee S."/>
            <person name="Reddy T.B.K."/>
            <person name="Daum C."/>
            <person name="Copeland A."/>
            <person name="Chen I.A."/>
            <person name="Ivanova N.N."/>
            <person name="Kyrpides N.C."/>
            <person name="Shapiro N."/>
            <person name="Eloe-Fadrosh E.A."/>
            <person name="Pietrasiak N."/>
        </authorList>
    </citation>
    <scope>NUCLEOTIDE SEQUENCE</scope>
    <source>
        <strain evidence="1">UHER 2000/2452</strain>
    </source>
</reference>
<evidence type="ECO:0000313" key="1">
    <source>
        <dbReference type="EMBL" id="MBW4657620.1"/>
    </source>
</evidence>
<sequence length="50" mass="5497">MTQLSNSGRLSLDRMCEACSQFCSESPDLRNLGAIQGAIVTFNTFSQRLV</sequence>
<accession>A0A951UKV5</accession>
<proteinExistence type="predicted"/>
<dbReference type="EMBL" id="JAHHHD010000002">
    <property type="protein sequence ID" value="MBW4657620.1"/>
    <property type="molecule type" value="Genomic_DNA"/>
</dbReference>
<evidence type="ECO:0000313" key="2">
    <source>
        <dbReference type="Proteomes" id="UP000757435"/>
    </source>
</evidence>
<gene>
    <name evidence="1" type="ORF">KME15_03025</name>
</gene>
<dbReference type="Proteomes" id="UP000757435">
    <property type="component" value="Unassembled WGS sequence"/>
</dbReference>
<name>A0A951UKV5_9CYAN</name>
<dbReference type="AlphaFoldDB" id="A0A951UKV5"/>
<comment type="caution">
    <text evidence="1">The sequence shown here is derived from an EMBL/GenBank/DDBJ whole genome shotgun (WGS) entry which is preliminary data.</text>
</comment>
<protein>
    <submittedName>
        <fullName evidence="1">Uncharacterized protein</fullName>
    </submittedName>
</protein>
<organism evidence="1 2">
    <name type="scientific">Drouetiella hepatica Uher 2000/2452</name>
    <dbReference type="NCBI Taxonomy" id="904376"/>
    <lineage>
        <taxon>Bacteria</taxon>
        <taxon>Bacillati</taxon>
        <taxon>Cyanobacteriota</taxon>
        <taxon>Cyanophyceae</taxon>
        <taxon>Oculatellales</taxon>
        <taxon>Oculatellaceae</taxon>
        <taxon>Drouetiella</taxon>
    </lineage>
</organism>
<reference evidence="1" key="1">
    <citation type="submission" date="2021-05" db="EMBL/GenBank/DDBJ databases">
        <authorList>
            <person name="Pietrasiak N."/>
            <person name="Ward R."/>
            <person name="Stajich J.E."/>
            <person name="Kurbessoian T."/>
        </authorList>
    </citation>
    <scope>NUCLEOTIDE SEQUENCE</scope>
    <source>
        <strain evidence="1">UHER 2000/2452</strain>
    </source>
</reference>